<sequence>MDKEISEQSIYQPNFVPMVIIWKKGVGTGMNSPAEARKLHYRLGAFAVLVSLLWLLVFLLSIVSSMPVNPVSQLIPNPNAFKSVFPQGWGFYSKNPRDDQLLVYDLSTQRPTVNWPNNRTENWFGIKRSGRAQGLEVGLIQASIKSDAWTKCEKEPSICLAESQIKVSAINTSPKPTLCNELGLALQQPVPWAWSKRKDNIVMPSKIVRVSVQCSKK</sequence>
<keyword evidence="1" id="KW-0472">Membrane</keyword>
<comment type="caution">
    <text evidence="2">The sequence shown here is derived from an EMBL/GenBank/DDBJ whole genome shotgun (WGS) entry which is preliminary data.</text>
</comment>
<gene>
    <name evidence="2" type="ORF">Q3C12_32830</name>
</gene>
<dbReference type="NCBIfam" id="TIGR04034">
    <property type="entry name" value="export_SdpA"/>
    <property type="match status" value="1"/>
</dbReference>
<dbReference type="EMBL" id="JAUMKJ010000078">
    <property type="protein sequence ID" value="MDO3681783.1"/>
    <property type="molecule type" value="Genomic_DNA"/>
</dbReference>
<keyword evidence="1" id="KW-1133">Transmembrane helix</keyword>
<accession>A0ABT8VLB2</accession>
<organism evidence="2 3">
    <name type="scientific">Paenibacillus ehimensis</name>
    <dbReference type="NCBI Taxonomy" id="79264"/>
    <lineage>
        <taxon>Bacteria</taxon>
        <taxon>Bacillati</taxon>
        <taxon>Bacillota</taxon>
        <taxon>Bacilli</taxon>
        <taxon>Bacillales</taxon>
        <taxon>Paenibacillaceae</taxon>
        <taxon>Paenibacillus</taxon>
    </lineage>
</organism>
<evidence type="ECO:0000313" key="2">
    <source>
        <dbReference type="EMBL" id="MDO3681783.1"/>
    </source>
</evidence>
<dbReference type="RefSeq" id="WP_302881360.1">
    <property type="nucleotide sequence ID" value="NZ_JAUMKJ010000078.1"/>
</dbReference>
<proteinExistence type="predicted"/>
<evidence type="ECO:0000256" key="1">
    <source>
        <dbReference type="SAM" id="Phobius"/>
    </source>
</evidence>
<name>A0ABT8VLB2_9BACL</name>
<dbReference type="Proteomes" id="UP001168883">
    <property type="component" value="Unassembled WGS sequence"/>
</dbReference>
<protein>
    <submittedName>
        <fullName evidence="2">SdpA family antimicrobial peptide system protein</fullName>
    </submittedName>
</protein>
<reference evidence="2" key="1">
    <citation type="submission" date="2023-07" db="EMBL/GenBank/DDBJ databases">
        <authorList>
            <person name="Aktuganov G."/>
            <person name="Boyko T."/>
            <person name="Delegan Y."/>
            <person name="Galimzianova N."/>
            <person name="Gilvanova E."/>
            <person name="Korobov V."/>
            <person name="Kuzmina L."/>
            <person name="Melentiev A."/>
            <person name="Milman P."/>
            <person name="Ryabova A."/>
            <person name="Stupak E."/>
            <person name="Yasakov T."/>
            <person name="Zharikova N."/>
            <person name="Zhurenko E."/>
        </authorList>
    </citation>
    <scope>NUCLEOTIDE SEQUENCE</scope>
    <source>
        <strain evidence="2">IB-739</strain>
    </source>
</reference>
<keyword evidence="3" id="KW-1185">Reference proteome</keyword>
<feature type="transmembrane region" description="Helical" evidence="1">
    <location>
        <begin position="43"/>
        <end position="63"/>
    </location>
</feature>
<keyword evidence="1" id="KW-0812">Transmembrane</keyword>
<dbReference type="InterPro" id="IPR023902">
    <property type="entry name" value="Sporulation_SdpA"/>
</dbReference>
<evidence type="ECO:0000313" key="3">
    <source>
        <dbReference type="Proteomes" id="UP001168883"/>
    </source>
</evidence>
<dbReference type="Pfam" id="PF17418">
    <property type="entry name" value="SdpA"/>
    <property type="match status" value="1"/>
</dbReference>